<dbReference type="InterPro" id="IPR051449">
    <property type="entry name" value="ABC-2_transporter_component"/>
</dbReference>
<dbReference type="PANTHER" id="PTHR30294">
    <property type="entry name" value="MEMBRANE COMPONENT OF ABC TRANSPORTER YHHJ-RELATED"/>
    <property type="match status" value="1"/>
</dbReference>
<keyword evidence="6 8" id="KW-1133">Transmembrane helix</keyword>
<dbReference type="InterPro" id="IPR013525">
    <property type="entry name" value="ABC2_TM"/>
</dbReference>
<reference evidence="10 11" key="1">
    <citation type="submission" date="2020-12" db="EMBL/GenBank/DDBJ databases">
        <title>Genomic analysis of Staphylococcus felis from a cat with skin infection.</title>
        <authorList>
            <person name="Aslantas O."/>
            <person name="Keskin O."/>
            <person name="Buyukaltay K."/>
            <person name="Gullu Yucetepe A."/>
        </authorList>
    </citation>
    <scope>NUCLEOTIDE SEQUENCE [LARGE SCALE GENOMIC DNA]</scope>
    <source>
        <strain evidence="10 11">HARRANVET</strain>
    </source>
</reference>
<comment type="similarity">
    <text evidence="2">Belongs to the ABC-2 integral membrane protein family.</text>
</comment>
<dbReference type="RefSeq" id="WP_198092826.1">
    <property type="nucleotide sequence ID" value="NZ_CAJVAI010000011.1"/>
</dbReference>
<sequence length="387" mass="44151">MLRFNAMLKRVVKEIIRDKRTLALMMVAPMLILSLMYFVFNSNNEQNLKIGIDHTVPSKIVDVMSTKDIDYKHYQEGAAKTHIKNDNLDAYIQFHNKKIKVTYKNEDPTKTAQIKMIVNQSLVGEKMNLLTDNMQVMKEALKTQSETLQEVLPPQAKIKMMQQMKQPEMTKPTQYEIENAYMYGDADGTFFDKIFPVLIGFFVFFFVFLISGIALLRERTTGTLNRLIATPIKRSEIVLGYLVGFGIFAVVQTLIIVTFAIFVLDLHIEGNILWVFITNILLALVALSMGIFVSTFANSEFQMIQFIPIVVIPQVFFSGIIPIEQLASWVKSLSMIFPLTYGGKALTAVMVRGEGLEGIWMQLLILIGFMIIFTILNIIGLKRYRKI</sequence>
<evidence type="ECO:0000256" key="3">
    <source>
        <dbReference type="ARBA" id="ARBA00022448"/>
    </source>
</evidence>
<dbReference type="Proteomes" id="UP000597038">
    <property type="component" value="Unassembled WGS sequence"/>
</dbReference>
<feature type="transmembrane region" description="Helical" evidence="8">
    <location>
        <begin position="306"/>
        <end position="323"/>
    </location>
</feature>
<dbReference type="Pfam" id="PF12698">
    <property type="entry name" value="ABC2_membrane_3"/>
    <property type="match status" value="1"/>
</dbReference>
<feature type="transmembrane region" description="Helical" evidence="8">
    <location>
        <begin position="272"/>
        <end position="294"/>
    </location>
</feature>
<gene>
    <name evidence="10" type="ORF">I9026_08720</name>
</gene>
<comment type="subcellular location">
    <subcellularLocation>
        <location evidence="1">Cell membrane</location>
        <topology evidence="1">Multi-pass membrane protein</topology>
    </subcellularLocation>
</comment>
<evidence type="ECO:0000256" key="5">
    <source>
        <dbReference type="ARBA" id="ARBA00022692"/>
    </source>
</evidence>
<evidence type="ECO:0000313" key="10">
    <source>
        <dbReference type="EMBL" id="MBH9581454.1"/>
    </source>
</evidence>
<keyword evidence="7 8" id="KW-0472">Membrane</keyword>
<evidence type="ECO:0000256" key="6">
    <source>
        <dbReference type="ARBA" id="ARBA00022989"/>
    </source>
</evidence>
<evidence type="ECO:0000256" key="1">
    <source>
        <dbReference type="ARBA" id="ARBA00004651"/>
    </source>
</evidence>
<evidence type="ECO:0000256" key="2">
    <source>
        <dbReference type="ARBA" id="ARBA00007783"/>
    </source>
</evidence>
<feature type="transmembrane region" description="Helical" evidence="8">
    <location>
        <begin position="237"/>
        <end position="266"/>
    </location>
</feature>
<evidence type="ECO:0000313" key="11">
    <source>
        <dbReference type="Proteomes" id="UP000597038"/>
    </source>
</evidence>
<comment type="caution">
    <text evidence="10">The sequence shown here is derived from an EMBL/GenBank/DDBJ whole genome shotgun (WGS) entry which is preliminary data.</text>
</comment>
<organism evidence="10 11">
    <name type="scientific">Staphylococcus felis</name>
    <dbReference type="NCBI Taxonomy" id="46127"/>
    <lineage>
        <taxon>Bacteria</taxon>
        <taxon>Bacillati</taxon>
        <taxon>Bacillota</taxon>
        <taxon>Bacilli</taxon>
        <taxon>Bacillales</taxon>
        <taxon>Staphylococcaceae</taxon>
        <taxon>Staphylococcus</taxon>
    </lineage>
</organism>
<feature type="domain" description="ABC transmembrane type-2" evidence="9">
    <location>
        <begin position="158"/>
        <end position="384"/>
    </location>
</feature>
<dbReference type="PROSITE" id="PS51012">
    <property type="entry name" value="ABC_TM2"/>
    <property type="match status" value="1"/>
</dbReference>
<name>A0ABS0QQG6_9STAP</name>
<evidence type="ECO:0000256" key="4">
    <source>
        <dbReference type="ARBA" id="ARBA00022475"/>
    </source>
</evidence>
<protein>
    <submittedName>
        <fullName evidence="10">ABC transporter permease</fullName>
    </submittedName>
</protein>
<evidence type="ECO:0000259" key="9">
    <source>
        <dbReference type="PROSITE" id="PS51012"/>
    </source>
</evidence>
<dbReference type="PANTHER" id="PTHR30294:SF38">
    <property type="entry name" value="TRANSPORT PERMEASE PROTEIN"/>
    <property type="match status" value="1"/>
</dbReference>
<keyword evidence="11" id="KW-1185">Reference proteome</keyword>
<keyword evidence="4" id="KW-1003">Cell membrane</keyword>
<accession>A0ABS0QQG6</accession>
<feature type="transmembrane region" description="Helical" evidence="8">
    <location>
        <begin position="194"/>
        <end position="216"/>
    </location>
</feature>
<feature type="transmembrane region" description="Helical" evidence="8">
    <location>
        <begin position="359"/>
        <end position="381"/>
    </location>
</feature>
<keyword evidence="3" id="KW-0813">Transport</keyword>
<dbReference type="EMBL" id="JAEDAQ010000014">
    <property type="protein sequence ID" value="MBH9581454.1"/>
    <property type="molecule type" value="Genomic_DNA"/>
</dbReference>
<evidence type="ECO:0000256" key="7">
    <source>
        <dbReference type="ARBA" id="ARBA00023136"/>
    </source>
</evidence>
<keyword evidence="5 8" id="KW-0812">Transmembrane</keyword>
<proteinExistence type="inferred from homology"/>
<dbReference type="InterPro" id="IPR047817">
    <property type="entry name" value="ABC2_TM_bact-type"/>
</dbReference>
<evidence type="ECO:0000256" key="8">
    <source>
        <dbReference type="SAM" id="Phobius"/>
    </source>
</evidence>
<feature type="transmembrane region" description="Helical" evidence="8">
    <location>
        <begin position="21"/>
        <end position="40"/>
    </location>
</feature>